<dbReference type="EMBL" id="CAKOGP040000668">
    <property type="protein sequence ID" value="CAJ1938038.1"/>
    <property type="molecule type" value="Genomic_DNA"/>
</dbReference>
<protein>
    <recommendedName>
        <fullName evidence="2">Glyoxalase-like domain-containing protein</fullName>
    </recommendedName>
</protein>
<feature type="region of interest" description="Disordered" evidence="1">
    <location>
        <begin position="1"/>
        <end position="54"/>
    </location>
</feature>
<proteinExistence type="predicted"/>
<feature type="domain" description="Glyoxalase-like" evidence="2">
    <location>
        <begin position="62"/>
        <end position="240"/>
    </location>
</feature>
<dbReference type="InterPro" id="IPR025870">
    <property type="entry name" value="Glyoxalase-like_dom"/>
</dbReference>
<evidence type="ECO:0000313" key="4">
    <source>
        <dbReference type="Proteomes" id="UP001295423"/>
    </source>
</evidence>
<dbReference type="AlphaFoldDB" id="A0AAD2FKP2"/>
<gene>
    <name evidence="3" type="ORF">CYCCA115_LOCUS5943</name>
</gene>
<reference evidence="3" key="1">
    <citation type="submission" date="2023-08" db="EMBL/GenBank/DDBJ databases">
        <authorList>
            <person name="Audoor S."/>
            <person name="Bilcke G."/>
        </authorList>
    </citation>
    <scope>NUCLEOTIDE SEQUENCE</scope>
</reference>
<name>A0AAD2FKP2_9STRA</name>
<dbReference type="InterPro" id="IPR029068">
    <property type="entry name" value="Glyas_Bleomycin-R_OHBP_Dase"/>
</dbReference>
<feature type="compositionally biased region" description="Acidic residues" evidence="1">
    <location>
        <begin position="25"/>
        <end position="44"/>
    </location>
</feature>
<evidence type="ECO:0000259" key="2">
    <source>
        <dbReference type="Pfam" id="PF13468"/>
    </source>
</evidence>
<comment type="caution">
    <text evidence="3">The sequence shown here is derived from an EMBL/GenBank/DDBJ whole genome shotgun (WGS) entry which is preliminary data.</text>
</comment>
<organism evidence="3 4">
    <name type="scientific">Cylindrotheca closterium</name>
    <dbReference type="NCBI Taxonomy" id="2856"/>
    <lineage>
        <taxon>Eukaryota</taxon>
        <taxon>Sar</taxon>
        <taxon>Stramenopiles</taxon>
        <taxon>Ochrophyta</taxon>
        <taxon>Bacillariophyta</taxon>
        <taxon>Bacillariophyceae</taxon>
        <taxon>Bacillariophycidae</taxon>
        <taxon>Bacillariales</taxon>
        <taxon>Bacillariaceae</taxon>
        <taxon>Cylindrotheca</taxon>
    </lineage>
</organism>
<evidence type="ECO:0000256" key="1">
    <source>
        <dbReference type="SAM" id="MobiDB-lite"/>
    </source>
</evidence>
<dbReference type="Gene3D" id="3.10.180.10">
    <property type="entry name" value="2,3-Dihydroxybiphenyl 1,2-Dioxygenase, domain 1"/>
    <property type="match status" value="1"/>
</dbReference>
<dbReference type="Proteomes" id="UP001295423">
    <property type="component" value="Unassembled WGS sequence"/>
</dbReference>
<keyword evidence="4" id="KW-1185">Reference proteome</keyword>
<dbReference type="SUPFAM" id="SSF54593">
    <property type="entry name" value="Glyoxalase/Bleomycin resistance protein/Dihydroxybiphenyl dioxygenase"/>
    <property type="match status" value="1"/>
</dbReference>
<dbReference type="Pfam" id="PF13468">
    <property type="entry name" value="Glyoxalase_3"/>
    <property type="match status" value="1"/>
</dbReference>
<evidence type="ECO:0000313" key="3">
    <source>
        <dbReference type="EMBL" id="CAJ1938038.1"/>
    </source>
</evidence>
<accession>A0AAD2FKP2</accession>
<sequence>MSDSDEESNNSMDEEMKAKIAAFMEDVEDDDEEEAAEEEDDAGSDSDLKDLDVPSDLPVNTIDYLVIGTSDLEKGREKFTEMTGLKTGNLTAMRGGGGTKSVLCRLAGNVYIEIMAPDGTRTDGTPGALAKVPEGELIAFHYAVRSPPEAVNGMVPDSSWALDKITMVGTGSPLEFKEEDGPYKWDLTYLLNHDLGGCVPSFVNWRSNEAHPTCRLEDSGAKIKKVSVRVPEGHKVLGLLETVDGVKIVAGKPKLVFEIETPEKGKVKFEGKNVMGVVMPGYQDTSHQSYNK</sequence>